<dbReference type="Pfam" id="PF00885">
    <property type="entry name" value="DMRL_synthase"/>
    <property type="match status" value="1"/>
</dbReference>
<sequence>MIVKTDSQSKQRAPRGKLDARVLIIEGRYYEDIGDLLLEHAVAALTERGVAYEHIVVPGALEIPQVLIQAANWGLLTRDAANGFDGVVALGCVIRGETSHYDIVCNNANHWMMETAARHATPVGNAILTVDTMEQALARANGGKGADAANACMQLIEIGRAFETRRAGAV</sequence>
<feature type="binding site" evidence="7">
    <location>
        <begin position="60"/>
        <end position="62"/>
    </location>
    <ligand>
        <name>5-amino-6-(D-ribitylamino)uracil</name>
        <dbReference type="ChEBI" id="CHEBI:15934"/>
    </ligand>
</feature>
<comment type="function">
    <text evidence="7">Catalyzes the formation of 6,7-dimethyl-8-ribityllumazine by condensation of 5-amino-6-(D-ribitylamino)uracil with 3,4-dihydroxy-2-butanone 4-phosphate. This is the penultimate step in the biosynthesis of riboflavin.</text>
</comment>
<keyword evidence="5 7" id="KW-0808">Transferase</keyword>
<reference evidence="8" key="1">
    <citation type="journal article" date="2011" name="J. Bacteriol.">
        <title>Purification and characterization of dimethylsulfide monooxygenase from Hyphomicrobium sulfonivorans.</title>
        <authorList>
            <person name="Boden R."/>
            <person name="Borodina E."/>
            <person name="Wood A.P."/>
            <person name="Kelly D.P."/>
            <person name="Murrell J.C."/>
            <person name="Schafer H."/>
        </authorList>
    </citation>
    <scope>NUCLEOTIDE SEQUENCE</scope>
    <source>
        <strain evidence="8">S1</strain>
    </source>
</reference>
<dbReference type="PANTHER" id="PTHR21058:SF0">
    <property type="entry name" value="6,7-DIMETHYL-8-RIBITYLLUMAZINE SYNTHASE"/>
    <property type="match status" value="1"/>
</dbReference>
<dbReference type="EMBL" id="GQ980036">
    <property type="protein sequence ID" value="ADL39587.1"/>
    <property type="molecule type" value="Genomic_DNA"/>
</dbReference>
<protein>
    <recommendedName>
        <fullName evidence="3 7">6,7-dimethyl-8-ribityllumazine synthase</fullName>
        <shortName evidence="7">DMRL synthase</shortName>
        <shortName evidence="7">LS</shortName>
        <shortName evidence="7">Lumazine synthase</shortName>
        <ecNumber evidence="3 7">2.5.1.78</ecNumber>
    </recommendedName>
</protein>
<feature type="binding site" evidence="7">
    <location>
        <begin position="92"/>
        <end position="94"/>
    </location>
    <ligand>
        <name>5-amino-6-(D-ribitylamino)uracil</name>
        <dbReference type="ChEBI" id="CHEBI:15934"/>
    </ligand>
</feature>
<gene>
    <name evidence="7" type="primary">ribH</name>
</gene>
<evidence type="ECO:0000256" key="5">
    <source>
        <dbReference type="ARBA" id="ARBA00022679"/>
    </source>
</evidence>
<comment type="catalytic activity">
    <reaction evidence="6 7">
        <text>(2S)-2-hydroxy-3-oxobutyl phosphate + 5-amino-6-(D-ribitylamino)uracil = 6,7-dimethyl-8-(1-D-ribityl)lumazine + phosphate + 2 H2O + H(+)</text>
        <dbReference type="Rhea" id="RHEA:26152"/>
        <dbReference type="ChEBI" id="CHEBI:15377"/>
        <dbReference type="ChEBI" id="CHEBI:15378"/>
        <dbReference type="ChEBI" id="CHEBI:15934"/>
        <dbReference type="ChEBI" id="CHEBI:43474"/>
        <dbReference type="ChEBI" id="CHEBI:58201"/>
        <dbReference type="ChEBI" id="CHEBI:58830"/>
        <dbReference type="EC" id="2.5.1.78"/>
    </reaction>
</comment>
<comment type="similarity">
    <text evidence="2 7">Belongs to the DMRL synthase family.</text>
</comment>
<dbReference type="AlphaFoldDB" id="E0XCS4"/>
<proteinExistence type="inferred from homology"/>
<evidence type="ECO:0000256" key="3">
    <source>
        <dbReference type="ARBA" id="ARBA00012664"/>
    </source>
</evidence>
<feature type="binding site" evidence="7">
    <location>
        <position position="125"/>
    </location>
    <ligand>
        <name>5-amino-6-(D-ribitylamino)uracil</name>
        <dbReference type="ChEBI" id="CHEBI:15934"/>
    </ligand>
</feature>
<dbReference type="UniPathway" id="UPA00275">
    <property type="reaction ID" value="UER00404"/>
</dbReference>
<evidence type="ECO:0000256" key="6">
    <source>
        <dbReference type="ARBA" id="ARBA00048785"/>
    </source>
</evidence>
<feature type="binding site" evidence="7">
    <location>
        <position position="139"/>
    </location>
    <ligand>
        <name>(2S)-2-hydroxy-3-oxobutyl phosphate</name>
        <dbReference type="ChEBI" id="CHEBI:58830"/>
    </ligand>
</feature>
<dbReference type="InterPro" id="IPR036467">
    <property type="entry name" value="LS/RS_sf"/>
</dbReference>
<comment type="pathway">
    <text evidence="1 7">Cofactor biosynthesis; riboflavin biosynthesis; riboflavin from 2-hydroxy-3-oxobutyl phosphate and 5-amino-6-(D-ribitylamino)uracil: step 1/2.</text>
</comment>
<dbReference type="GO" id="GO:0005829">
    <property type="term" value="C:cytosol"/>
    <property type="evidence" value="ECO:0007669"/>
    <property type="project" value="TreeGrafter"/>
</dbReference>
<feature type="active site" description="Proton donor" evidence="7">
    <location>
        <position position="100"/>
    </location>
</feature>
<feature type="binding site" evidence="7">
    <location>
        <position position="29"/>
    </location>
    <ligand>
        <name>5-amino-6-(D-ribitylamino)uracil</name>
        <dbReference type="ChEBI" id="CHEBI:15934"/>
    </ligand>
</feature>
<evidence type="ECO:0000256" key="1">
    <source>
        <dbReference type="ARBA" id="ARBA00004917"/>
    </source>
</evidence>
<dbReference type="NCBIfam" id="TIGR00114">
    <property type="entry name" value="lumazine-synth"/>
    <property type="match status" value="1"/>
</dbReference>
<evidence type="ECO:0000256" key="7">
    <source>
        <dbReference type="HAMAP-Rule" id="MF_00178"/>
    </source>
</evidence>
<accession>E0XCS4</accession>
<evidence type="ECO:0000256" key="2">
    <source>
        <dbReference type="ARBA" id="ARBA00007424"/>
    </source>
</evidence>
<dbReference type="InterPro" id="IPR034964">
    <property type="entry name" value="LS"/>
</dbReference>
<dbReference type="HAMAP" id="MF_00178">
    <property type="entry name" value="Lumazine_synth"/>
    <property type="match status" value="1"/>
</dbReference>
<dbReference type="RefSeq" id="WP_173954308.1">
    <property type="nucleotide sequence ID" value="NZ_PZPO01000005.1"/>
</dbReference>
<dbReference type="Gene3D" id="3.40.50.960">
    <property type="entry name" value="Lumazine/riboflavin synthase"/>
    <property type="match status" value="1"/>
</dbReference>
<organism evidence="8">
    <name type="scientific">Hyphomicrobium sulfonivorans</name>
    <dbReference type="NCBI Taxonomy" id="121290"/>
    <lineage>
        <taxon>Bacteria</taxon>
        <taxon>Pseudomonadati</taxon>
        <taxon>Pseudomonadota</taxon>
        <taxon>Alphaproteobacteria</taxon>
        <taxon>Hyphomicrobiales</taxon>
        <taxon>Hyphomicrobiaceae</taxon>
        <taxon>Hyphomicrobium</taxon>
    </lineage>
</organism>
<keyword evidence="4 7" id="KW-0686">Riboflavin biosynthesis</keyword>
<dbReference type="CDD" id="cd09209">
    <property type="entry name" value="Lumazine_synthase-I"/>
    <property type="match status" value="1"/>
</dbReference>
<dbReference type="GO" id="GO:0009231">
    <property type="term" value="P:riboflavin biosynthetic process"/>
    <property type="evidence" value="ECO:0007669"/>
    <property type="project" value="UniProtKB-UniRule"/>
</dbReference>
<name>E0XCS4_HYPSL</name>
<dbReference type="EC" id="2.5.1.78" evidence="3 7"/>
<evidence type="ECO:0000256" key="4">
    <source>
        <dbReference type="ARBA" id="ARBA00022619"/>
    </source>
</evidence>
<dbReference type="SUPFAM" id="SSF52121">
    <property type="entry name" value="Lumazine synthase"/>
    <property type="match status" value="1"/>
</dbReference>
<dbReference type="InterPro" id="IPR002180">
    <property type="entry name" value="LS/RS"/>
</dbReference>
<dbReference type="GO" id="GO:0000906">
    <property type="term" value="F:6,7-dimethyl-8-ribityllumazine synthase activity"/>
    <property type="evidence" value="ECO:0007669"/>
    <property type="project" value="UniProtKB-UniRule"/>
</dbReference>
<evidence type="ECO:0000313" key="8">
    <source>
        <dbReference type="EMBL" id="ADL39587.1"/>
    </source>
</evidence>
<feature type="binding site" evidence="7">
    <location>
        <begin position="97"/>
        <end position="98"/>
    </location>
    <ligand>
        <name>(2S)-2-hydroxy-3-oxobutyl phosphate</name>
        <dbReference type="ChEBI" id="CHEBI:58830"/>
    </ligand>
</feature>
<dbReference type="GO" id="GO:0009349">
    <property type="term" value="C:riboflavin synthase complex"/>
    <property type="evidence" value="ECO:0007669"/>
    <property type="project" value="UniProtKB-UniRule"/>
</dbReference>
<dbReference type="PANTHER" id="PTHR21058">
    <property type="entry name" value="6,7-DIMETHYL-8-RIBITYLLUMAZINE SYNTHASE DMRL SYNTHASE LUMAZINE SYNTHASE"/>
    <property type="match status" value="1"/>
</dbReference>